<sequence length="251" mass="26160">MTLPVAASWFALEVVDDGLVRIDEPHADELVRGNVWWRRGRDADLLVDTGLGVGPLRSAVEAAAELVGAAPREPIVVLTHGHLDHAGGAGAFPDVRAHPADVPAAVADLAGAAFAAGIGLAEGVYPLPPLLVDAAPHAGWDGRAAQPAPRITTPLADGDAIDLGDRVYRVLHLPGHTPGSIGLVDDASGELFAGDVVYDDVLLDDLHDSEPAAYRASLERLLALPITVVRPGHGDSFGREDLVRIARGYLA</sequence>
<dbReference type="AlphaFoldDB" id="A0A1G8A0Y4"/>
<dbReference type="SUPFAM" id="SSF56281">
    <property type="entry name" value="Metallo-hydrolase/oxidoreductase"/>
    <property type="match status" value="1"/>
</dbReference>
<evidence type="ECO:0000313" key="2">
    <source>
        <dbReference type="EMBL" id="SDH14589.1"/>
    </source>
</evidence>
<dbReference type="SMART" id="SM00849">
    <property type="entry name" value="Lactamase_B"/>
    <property type="match status" value="1"/>
</dbReference>
<proteinExistence type="predicted"/>
<dbReference type="OrthoDB" id="2971563at2"/>
<dbReference type="STRING" id="399736.SAMN04489720_0201"/>
<evidence type="ECO:0000259" key="1">
    <source>
        <dbReference type="SMART" id="SM00849"/>
    </source>
</evidence>
<dbReference type="Pfam" id="PF00753">
    <property type="entry name" value="Lactamase_B"/>
    <property type="match status" value="1"/>
</dbReference>
<dbReference type="InterPro" id="IPR036866">
    <property type="entry name" value="RibonucZ/Hydroxyglut_hydro"/>
</dbReference>
<dbReference type="PANTHER" id="PTHR42951:SF4">
    <property type="entry name" value="ACYL-COENZYME A THIOESTERASE MBLAC2"/>
    <property type="match status" value="1"/>
</dbReference>
<reference evidence="3" key="1">
    <citation type="submission" date="2016-10" db="EMBL/GenBank/DDBJ databases">
        <authorList>
            <person name="Varghese N."/>
            <person name="Submissions S."/>
        </authorList>
    </citation>
    <scope>NUCLEOTIDE SEQUENCE [LARGE SCALE GENOMIC DNA]</scope>
    <source>
        <strain evidence="3">DSM 22002</strain>
    </source>
</reference>
<dbReference type="Proteomes" id="UP000198822">
    <property type="component" value="Chromosome I"/>
</dbReference>
<name>A0A1G8A0Y4_9MICO</name>
<keyword evidence="3" id="KW-1185">Reference proteome</keyword>
<accession>A0A1G8A0Y4</accession>
<dbReference type="InterPro" id="IPR001279">
    <property type="entry name" value="Metallo-B-lactamas"/>
</dbReference>
<protein>
    <submittedName>
        <fullName evidence="2">Glyoxylase, beta-lactamase superfamily II</fullName>
    </submittedName>
</protein>
<dbReference type="InterPro" id="IPR050855">
    <property type="entry name" value="NDM-1-like"/>
</dbReference>
<dbReference type="PANTHER" id="PTHR42951">
    <property type="entry name" value="METALLO-BETA-LACTAMASE DOMAIN-CONTAINING"/>
    <property type="match status" value="1"/>
</dbReference>
<dbReference type="RefSeq" id="WP_092501655.1">
    <property type="nucleotide sequence ID" value="NZ_LT629695.1"/>
</dbReference>
<dbReference type="EMBL" id="LT629695">
    <property type="protein sequence ID" value="SDH14589.1"/>
    <property type="molecule type" value="Genomic_DNA"/>
</dbReference>
<organism evidence="2 3">
    <name type="scientific">Agrococcus jejuensis</name>
    <dbReference type="NCBI Taxonomy" id="399736"/>
    <lineage>
        <taxon>Bacteria</taxon>
        <taxon>Bacillati</taxon>
        <taxon>Actinomycetota</taxon>
        <taxon>Actinomycetes</taxon>
        <taxon>Micrococcales</taxon>
        <taxon>Microbacteriaceae</taxon>
        <taxon>Agrococcus</taxon>
    </lineage>
</organism>
<dbReference type="Gene3D" id="3.60.15.10">
    <property type="entry name" value="Ribonuclease Z/Hydroxyacylglutathione hydrolase-like"/>
    <property type="match status" value="1"/>
</dbReference>
<evidence type="ECO:0000313" key="3">
    <source>
        <dbReference type="Proteomes" id="UP000198822"/>
    </source>
</evidence>
<feature type="domain" description="Metallo-beta-lactamase" evidence="1">
    <location>
        <begin position="32"/>
        <end position="233"/>
    </location>
</feature>
<gene>
    <name evidence="2" type="ORF">SAMN04489720_0201</name>
</gene>